<dbReference type="AlphaFoldDB" id="J9FJM6"/>
<dbReference type="EMBL" id="AMCI01009215">
    <property type="protein sequence ID" value="EJW89857.1"/>
    <property type="molecule type" value="Genomic_DNA"/>
</dbReference>
<feature type="non-terminal residue" evidence="1">
    <location>
        <position position="1"/>
    </location>
</feature>
<accession>J9FJM6</accession>
<reference evidence="1" key="1">
    <citation type="journal article" date="2012" name="PLoS ONE">
        <title>Gene sets for utilization of primary and secondary nutrition supplies in the distal gut of endangered iberian lynx.</title>
        <authorList>
            <person name="Alcaide M."/>
            <person name="Messina E."/>
            <person name="Richter M."/>
            <person name="Bargiela R."/>
            <person name="Peplies J."/>
            <person name="Huws S.A."/>
            <person name="Newbold C.J."/>
            <person name="Golyshin P.N."/>
            <person name="Simon M.A."/>
            <person name="Lopez G."/>
            <person name="Yakimov M.M."/>
            <person name="Ferrer M."/>
        </authorList>
    </citation>
    <scope>NUCLEOTIDE SEQUENCE</scope>
</reference>
<organism evidence="1">
    <name type="scientific">gut metagenome</name>
    <dbReference type="NCBI Taxonomy" id="749906"/>
    <lineage>
        <taxon>unclassified sequences</taxon>
        <taxon>metagenomes</taxon>
        <taxon>organismal metagenomes</taxon>
    </lineage>
</organism>
<comment type="caution">
    <text evidence="1">The sequence shown here is derived from an EMBL/GenBank/DDBJ whole genome shotgun (WGS) entry which is preliminary data.</text>
</comment>
<evidence type="ECO:0000313" key="1">
    <source>
        <dbReference type="EMBL" id="EJW89857.1"/>
    </source>
</evidence>
<gene>
    <name evidence="1" type="ORF">EVA_22036</name>
</gene>
<name>J9FJM6_9ZZZZ</name>
<sequence length="44" mass="5062">ELRAYPEYESVRKLAGETGRSFQEIYEDIRAAAARSEENNTKIV</sequence>
<proteinExistence type="predicted"/>
<protein>
    <submittedName>
        <fullName evidence="1">Uncharacterized protein</fullName>
    </submittedName>
</protein>